<name>M1CSU2_SOLTU</name>
<dbReference type="GO" id="GO:0008270">
    <property type="term" value="F:zinc ion binding"/>
    <property type="evidence" value="ECO:0007669"/>
    <property type="project" value="InterPro"/>
</dbReference>
<dbReference type="AlphaFoldDB" id="M1CSU2"/>
<evidence type="ECO:0000313" key="1">
    <source>
        <dbReference type="EnsemblPlants" id="PGSC0003DMT400073896"/>
    </source>
</evidence>
<dbReference type="eggNOG" id="KOG2752">
    <property type="taxonomic scope" value="Eukaryota"/>
</dbReference>
<proteinExistence type="predicted"/>
<dbReference type="InParanoid" id="M1CSU2"/>
<dbReference type="EnsemblPlants" id="PGSC0003DMT400073896">
    <property type="protein sequence ID" value="PGSC0003DMT400073896"/>
    <property type="gene ID" value="PGSC0003DMG402028714"/>
</dbReference>
<keyword evidence="2" id="KW-1185">Reference proteome</keyword>
<dbReference type="GO" id="GO:0061630">
    <property type="term" value="F:ubiquitin protein ligase activity"/>
    <property type="evidence" value="ECO:0007669"/>
    <property type="project" value="InterPro"/>
</dbReference>
<sequence>MAKQRRVEHEQEQSAELLNNLGHVEKMEVLTGIADLKEEIGTYLASFDPSKPVTSADVHKIFENLAQKRRRKGSGPGLRWIGWIEELKSGQLNWKRELALGKY</sequence>
<dbReference type="HOGENOM" id="CLU_2268587_0_0_1"/>
<dbReference type="PANTHER" id="PTHR13513">
    <property type="entry name" value="E3 UBIQUITIN-PROTEIN LIGASE UBR7"/>
    <property type="match status" value="1"/>
</dbReference>
<reference evidence="2" key="1">
    <citation type="journal article" date="2011" name="Nature">
        <title>Genome sequence and analysis of the tuber crop potato.</title>
        <authorList>
            <consortium name="The Potato Genome Sequencing Consortium"/>
        </authorList>
    </citation>
    <scope>NUCLEOTIDE SEQUENCE [LARGE SCALE GENOMIC DNA]</scope>
    <source>
        <strain evidence="2">cv. DM1-3 516 R44</strain>
    </source>
</reference>
<organism evidence="1 2">
    <name type="scientific">Solanum tuberosum</name>
    <name type="common">Potato</name>
    <dbReference type="NCBI Taxonomy" id="4113"/>
    <lineage>
        <taxon>Eukaryota</taxon>
        <taxon>Viridiplantae</taxon>
        <taxon>Streptophyta</taxon>
        <taxon>Embryophyta</taxon>
        <taxon>Tracheophyta</taxon>
        <taxon>Spermatophyta</taxon>
        <taxon>Magnoliopsida</taxon>
        <taxon>eudicotyledons</taxon>
        <taxon>Gunneridae</taxon>
        <taxon>Pentapetalae</taxon>
        <taxon>asterids</taxon>
        <taxon>lamiids</taxon>
        <taxon>Solanales</taxon>
        <taxon>Solanaceae</taxon>
        <taxon>Solanoideae</taxon>
        <taxon>Solaneae</taxon>
        <taxon>Solanum</taxon>
    </lineage>
</organism>
<reference evidence="1" key="2">
    <citation type="submission" date="2015-06" db="UniProtKB">
        <authorList>
            <consortium name="EnsemblPlants"/>
        </authorList>
    </citation>
    <scope>IDENTIFICATION</scope>
    <source>
        <strain evidence="1">DM1-3 516 R44</strain>
    </source>
</reference>
<protein>
    <submittedName>
        <fullName evidence="1">Uncharacterized protein</fullName>
    </submittedName>
</protein>
<dbReference type="PANTHER" id="PTHR13513:SF9">
    <property type="entry name" value="E3 UBIQUITIN-PROTEIN LIGASE UBR7-RELATED"/>
    <property type="match status" value="1"/>
</dbReference>
<dbReference type="PaxDb" id="4113-PGSC0003DMT400073896"/>
<dbReference type="InterPro" id="IPR040204">
    <property type="entry name" value="UBR7"/>
</dbReference>
<dbReference type="Gramene" id="PGSC0003DMT400073896">
    <property type="protein sequence ID" value="PGSC0003DMT400073896"/>
    <property type="gene ID" value="PGSC0003DMG402028714"/>
</dbReference>
<dbReference type="Proteomes" id="UP000011115">
    <property type="component" value="Unassembled WGS sequence"/>
</dbReference>
<evidence type="ECO:0000313" key="2">
    <source>
        <dbReference type="Proteomes" id="UP000011115"/>
    </source>
</evidence>
<accession>M1CSU2</accession>